<dbReference type="Proteomes" id="UP000502196">
    <property type="component" value="Chromosome"/>
</dbReference>
<dbReference type="EMBL" id="LR792683">
    <property type="protein sequence ID" value="CAB3392459.1"/>
    <property type="molecule type" value="Genomic_DNA"/>
</dbReference>
<reference evidence="1 2" key="1">
    <citation type="submission" date="2020-04" db="EMBL/GenBank/DDBJ databases">
        <authorList>
            <person name="Hogendoorn C."/>
        </authorList>
    </citation>
    <scope>NUCLEOTIDE SEQUENCE [LARGE SCALE GENOMIC DNA]</scope>
    <source>
        <strain evidence="1">COOX1</strain>
    </source>
</reference>
<sequence>MQPADVAELADAQDSGSCGRKVVGVQVPSSAPCGSSSGVEHRLAKARAAGSNPVFRSISGGIAKW</sequence>
<evidence type="ECO:0000313" key="2">
    <source>
        <dbReference type="Proteomes" id="UP000502196"/>
    </source>
</evidence>
<dbReference type="AntiFam" id="ANF00015">
    <property type="entry name" value="tRNA translation"/>
</dbReference>
<dbReference type="AlphaFoldDB" id="A0A6F9E6F9"/>
<name>A0A6F9E6F9_9BACL</name>
<gene>
    <name evidence="1" type="ORF">COOX1_1421</name>
</gene>
<organism evidence="1 2">
    <name type="scientific">Kyrpidia spormannii</name>
    <dbReference type="NCBI Taxonomy" id="2055160"/>
    <lineage>
        <taxon>Bacteria</taxon>
        <taxon>Bacillati</taxon>
        <taxon>Bacillota</taxon>
        <taxon>Bacilli</taxon>
        <taxon>Bacillales</taxon>
        <taxon>Alicyclobacillaceae</taxon>
        <taxon>Kyrpidia</taxon>
    </lineage>
</organism>
<proteinExistence type="predicted"/>
<evidence type="ECO:0000313" key="1">
    <source>
        <dbReference type="EMBL" id="CAB3392459.1"/>
    </source>
</evidence>
<protein>
    <submittedName>
        <fullName evidence="1">Uncharacterized protein</fullName>
    </submittedName>
</protein>
<accession>A0A6F9E6F9</accession>